<dbReference type="Gene3D" id="1.10.540.10">
    <property type="entry name" value="Acyl-CoA dehydrogenase/oxidase, N-terminal domain"/>
    <property type="match status" value="1"/>
</dbReference>
<evidence type="ECO:0000313" key="5">
    <source>
        <dbReference type="Proteomes" id="UP000255165"/>
    </source>
</evidence>
<organism evidence="4 5">
    <name type="scientific">Cupriavidus lacunae</name>
    <dbReference type="NCBI Taxonomy" id="2666307"/>
    <lineage>
        <taxon>Bacteria</taxon>
        <taxon>Pseudomonadati</taxon>
        <taxon>Pseudomonadota</taxon>
        <taxon>Betaproteobacteria</taxon>
        <taxon>Burkholderiales</taxon>
        <taxon>Burkholderiaceae</taxon>
        <taxon>Cupriavidus</taxon>
    </lineage>
</organism>
<keyword evidence="1" id="KW-0560">Oxidoreductase</keyword>
<feature type="domain" description="Acyl-CoA dehydrogenase/oxidase N-terminal" evidence="2">
    <location>
        <begin position="30"/>
        <end position="91"/>
    </location>
</feature>
<proteinExistence type="predicted"/>
<evidence type="ECO:0000259" key="2">
    <source>
        <dbReference type="Pfam" id="PF02771"/>
    </source>
</evidence>
<dbReference type="InterPro" id="IPR037069">
    <property type="entry name" value="AcylCoA_DH/ox_N_sf"/>
</dbReference>
<feature type="domain" description="Acyl-CoA dehydrogenase C-terminal" evidence="3">
    <location>
        <begin position="243"/>
        <end position="371"/>
    </location>
</feature>
<dbReference type="GO" id="GO:0016627">
    <property type="term" value="F:oxidoreductase activity, acting on the CH-CH group of donors"/>
    <property type="evidence" value="ECO:0007669"/>
    <property type="project" value="InterPro"/>
</dbReference>
<gene>
    <name evidence="4" type="ORF">DN412_33790</name>
</gene>
<dbReference type="InterPro" id="IPR036250">
    <property type="entry name" value="AcylCo_DH-like_C"/>
</dbReference>
<reference evidence="5" key="1">
    <citation type="submission" date="2018-06" db="EMBL/GenBank/DDBJ databases">
        <authorList>
            <person name="Feng T."/>
            <person name="Jeon C.O."/>
        </authorList>
    </citation>
    <scope>NUCLEOTIDE SEQUENCE [LARGE SCALE GENOMIC DNA]</scope>
    <source>
        <strain evidence="5">S23</strain>
    </source>
</reference>
<dbReference type="AlphaFoldDB" id="A0A370NKA5"/>
<sequence length="397" mass="43564">MNTVLKSEIGQDIPSEQELIERARAMGPWLRSRAAEVEAARCVPADIIEKFREAGFLRVLQPRRWGGYEMNPSVFFKVLMEVGRGCCSSAWNLMILGVHPWEFSLFDPRAGDDVWGQDDSVIVASSYAPVGACRKVEGGYVISGRWPTSSGTDHAEWAILGAMVPGEEGQPPVDRIALLVPRSAYTIIDDWQVCGLAGTGSKSLQVRETFVPDHHTHSLADYSMSDRGDMYLFPFTQVFNGSVSAVIVGMAQGAIDLFIEQMGTRRNSGNGKLTSTSPYVKDRLGNAISMVRSSRARLLMMQIETTPIVERRELVPLASRVANALDIARVGRECEQAVQSLFKALAARGLYLENPVQRIVRDVMAAANHITQNADDSAGILGGFVMGEQLPPLSYTR</sequence>
<comment type="caution">
    <text evidence="4">The sequence shown here is derived from an EMBL/GenBank/DDBJ whole genome shotgun (WGS) entry which is preliminary data.</text>
</comment>
<evidence type="ECO:0000256" key="1">
    <source>
        <dbReference type="ARBA" id="ARBA00023002"/>
    </source>
</evidence>
<dbReference type="EMBL" id="QKWJ01000075">
    <property type="protein sequence ID" value="RDK05997.1"/>
    <property type="molecule type" value="Genomic_DNA"/>
</dbReference>
<dbReference type="GO" id="GO:0050660">
    <property type="term" value="F:flavin adenine dinucleotide binding"/>
    <property type="evidence" value="ECO:0007669"/>
    <property type="project" value="InterPro"/>
</dbReference>
<dbReference type="SUPFAM" id="SSF56645">
    <property type="entry name" value="Acyl-CoA dehydrogenase NM domain-like"/>
    <property type="match status" value="1"/>
</dbReference>
<dbReference type="SUPFAM" id="SSF47203">
    <property type="entry name" value="Acyl-CoA dehydrogenase C-terminal domain-like"/>
    <property type="match status" value="1"/>
</dbReference>
<evidence type="ECO:0000259" key="3">
    <source>
        <dbReference type="Pfam" id="PF08028"/>
    </source>
</evidence>
<dbReference type="PIRSF" id="PIRSF016578">
    <property type="entry name" value="HsaA"/>
    <property type="match status" value="1"/>
</dbReference>
<protein>
    <submittedName>
        <fullName evidence="4">Acyl-CoA dehydrogenase</fullName>
    </submittedName>
</protein>
<dbReference type="Gene3D" id="2.40.110.10">
    <property type="entry name" value="Butyryl-CoA Dehydrogenase, subunit A, domain 2"/>
    <property type="match status" value="1"/>
</dbReference>
<accession>A0A370NKA5</accession>
<dbReference type="InterPro" id="IPR046373">
    <property type="entry name" value="Acyl-CoA_Oxase/DH_mid-dom_sf"/>
</dbReference>
<evidence type="ECO:0000313" key="4">
    <source>
        <dbReference type="EMBL" id="RDK05997.1"/>
    </source>
</evidence>
<dbReference type="InterPro" id="IPR009100">
    <property type="entry name" value="AcylCoA_DH/oxidase_NM_dom_sf"/>
</dbReference>
<dbReference type="Gene3D" id="1.20.140.10">
    <property type="entry name" value="Butyryl-CoA Dehydrogenase, subunit A, domain 3"/>
    <property type="match status" value="1"/>
</dbReference>
<keyword evidence="5" id="KW-1185">Reference proteome</keyword>
<name>A0A370NKA5_9BURK</name>
<dbReference type="Pfam" id="PF08028">
    <property type="entry name" value="Acyl-CoA_dh_2"/>
    <property type="match status" value="1"/>
</dbReference>
<dbReference type="InterPro" id="IPR013786">
    <property type="entry name" value="AcylCoA_DH/ox_N"/>
</dbReference>
<dbReference type="Pfam" id="PF02771">
    <property type="entry name" value="Acyl-CoA_dh_N"/>
    <property type="match status" value="1"/>
</dbReference>
<dbReference type="RefSeq" id="WP_115215568.1">
    <property type="nucleotide sequence ID" value="NZ_QKWJ01000075.1"/>
</dbReference>
<dbReference type="InterPro" id="IPR013107">
    <property type="entry name" value="Acyl-CoA_DH_C"/>
</dbReference>
<dbReference type="Proteomes" id="UP000255165">
    <property type="component" value="Unassembled WGS sequence"/>
</dbReference>